<feature type="domain" description="NIF system FeS cluster assembly NifU C-terminal" evidence="2">
    <location>
        <begin position="7"/>
        <end position="74"/>
    </location>
</feature>
<protein>
    <submittedName>
        <fullName evidence="3">NifU family protein</fullName>
    </submittedName>
</protein>
<dbReference type="GO" id="GO:0016226">
    <property type="term" value="P:iron-sulfur cluster assembly"/>
    <property type="evidence" value="ECO:0007669"/>
    <property type="project" value="InterPro"/>
</dbReference>
<keyword evidence="4" id="KW-1185">Reference proteome</keyword>
<dbReference type="OrthoDB" id="5194609at2"/>
<dbReference type="EMBL" id="CP042430">
    <property type="protein sequence ID" value="QEC50670.1"/>
    <property type="molecule type" value="Genomic_DNA"/>
</dbReference>
<reference evidence="3 4" key="1">
    <citation type="journal article" date="2018" name="J. Microbiol.">
        <title>Baekduia soli gen. nov., sp. nov., a novel bacterium isolated from the soil of Baekdu Mountain and proposal of a novel family name, Baekduiaceae fam. nov.</title>
        <authorList>
            <person name="An D.S."/>
            <person name="Siddiqi M.Z."/>
            <person name="Kim K.H."/>
            <person name="Yu H.S."/>
            <person name="Im W.T."/>
        </authorList>
    </citation>
    <scope>NUCLEOTIDE SEQUENCE [LARGE SCALE GENOMIC DNA]</scope>
    <source>
        <strain evidence="3 4">BR7-21</strain>
    </source>
</reference>
<evidence type="ECO:0000313" key="4">
    <source>
        <dbReference type="Proteomes" id="UP000321805"/>
    </source>
</evidence>
<dbReference type="InterPro" id="IPR001075">
    <property type="entry name" value="NIF_FeS_clus_asmbl_NifU_C"/>
</dbReference>
<dbReference type="Pfam" id="PF01106">
    <property type="entry name" value="NifU"/>
    <property type="match status" value="1"/>
</dbReference>
<comment type="function">
    <text evidence="1">May be involved in the formation or repair of [Fe-S] clusters present in iron-sulfur proteins.</text>
</comment>
<organism evidence="3 4">
    <name type="scientific">Baekduia soli</name>
    <dbReference type="NCBI Taxonomy" id="496014"/>
    <lineage>
        <taxon>Bacteria</taxon>
        <taxon>Bacillati</taxon>
        <taxon>Actinomycetota</taxon>
        <taxon>Thermoleophilia</taxon>
        <taxon>Solirubrobacterales</taxon>
        <taxon>Baekduiaceae</taxon>
        <taxon>Baekduia</taxon>
    </lineage>
</organism>
<sequence length="82" mass="8911">MSDTGQVASALDEFRRTLRLDDADLEVVGVDGGTVSLRLVLGPEACEECVLPKDMLETVLLQRLRREDDAVSAVVVDDPRVA</sequence>
<dbReference type="InterPro" id="IPR034904">
    <property type="entry name" value="FSCA_dom_sf"/>
</dbReference>
<dbReference type="GO" id="GO:0051536">
    <property type="term" value="F:iron-sulfur cluster binding"/>
    <property type="evidence" value="ECO:0007669"/>
    <property type="project" value="InterPro"/>
</dbReference>
<dbReference type="KEGG" id="bsol:FSW04_06455"/>
<accession>A0A5B8UCD0</accession>
<dbReference type="Proteomes" id="UP000321805">
    <property type="component" value="Chromosome"/>
</dbReference>
<dbReference type="AlphaFoldDB" id="A0A5B8UCD0"/>
<name>A0A5B8UCD0_9ACTN</name>
<dbReference type="SUPFAM" id="SSF117916">
    <property type="entry name" value="Fe-S cluster assembly (FSCA) domain-like"/>
    <property type="match status" value="1"/>
</dbReference>
<proteinExistence type="predicted"/>
<evidence type="ECO:0000256" key="1">
    <source>
        <dbReference type="ARBA" id="ARBA00049958"/>
    </source>
</evidence>
<evidence type="ECO:0000259" key="2">
    <source>
        <dbReference type="Pfam" id="PF01106"/>
    </source>
</evidence>
<gene>
    <name evidence="3" type="ORF">FSW04_06455</name>
</gene>
<evidence type="ECO:0000313" key="3">
    <source>
        <dbReference type="EMBL" id="QEC50670.1"/>
    </source>
</evidence>
<dbReference type="Gene3D" id="3.30.300.130">
    <property type="entry name" value="Fe-S cluster assembly (FSCA)"/>
    <property type="match status" value="1"/>
</dbReference>
<dbReference type="RefSeq" id="WP_146923534.1">
    <property type="nucleotide sequence ID" value="NZ_CP042430.1"/>
</dbReference>
<dbReference type="GO" id="GO:0005506">
    <property type="term" value="F:iron ion binding"/>
    <property type="evidence" value="ECO:0007669"/>
    <property type="project" value="InterPro"/>
</dbReference>